<dbReference type="PROSITE" id="PS50078">
    <property type="entry name" value="POLO_BOX"/>
    <property type="match status" value="1"/>
</dbReference>
<sequence>MLGGAFGRCYRVCEVGSPGAAEWACKILNKADMKSVKIQERLRYEIRVMRALPPHPNVVQYRHSFEDNERVYIVMELCSKETLQSLLKKRIRLTEFEGRYFARQLVDGIAAMHKCKLIHRDIKFANILLDHKNRVKIADFGLSAKLQNDEERKKSFLGTPNFLAPEIISRSENGHSYEVDVWAIGIVLYTMLVGRTPFRIEGKQFRAEQLYSKICNDHIMFPPEYQLSNEVQHLILSLCSKDVTMRPSCREILAHAWFNNHSFHTPIEFPPDIFTTPIGSYEELLKVNTTQSLRPHRKHQHFAKSSSSALSEKNLNIKKHTTQSTKNLASNTSSRMEPGQENMVQNSRPTRTRSSTALEARLMAVNNNITNKEQISKASPIRTLRSRKIYKDPMPKAENRQKQQQQPQVATAPPTPPQSSSPTPPEPEIEASPLIPAPIREKSLPSISYKSVTVNAQVQQPSTKSQNVQESLIKGMVSQKGPRSTARPVDSKATVEHIPLLEAWETRLEYFLELIKEGQKGNCGSFSESCHTNPPPPPVPVYLKQWITTEKYGTGYLLSNNTYGFCFRDGTMLSHDSDTKVASYIRLKGDQTRTFTFEGQNVPESLRKKWIILDQTQDAFKKNHTKTSFGSPLNSSISSTTKSNATTARDKNSLPVYLVNILRSSSANIFRLSNSVVQIHFIDSSKILLFGDHHIYFVSKVGAFSQYDATIDHERIVHDGINTHKHFLNRLNYIVDTLSKVKTNAPIPSSS</sequence>
<dbReference type="EMBL" id="JANBPU010000005">
    <property type="protein sequence ID" value="KAJ1921366.1"/>
    <property type="molecule type" value="Genomic_DNA"/>
</dbReference>
<name>A0A9W8A588_9FUNG</name>
<keyword evidence="2 9" id="KW-0808">Transferase</keyword>
<dbReference type="Gene3D" id="1.10.510.10">
    <property type="entry name" value="Transferase(Phosphotransferase) domain 1"/>
    <property type="match status" value="1"/>
</dbReference>
<dbReference type="GO" id="GO:0004674">
    <property type="term" value="F:protein serine/threonine kinase activity"/>
    <property type="evidence" value="ECO:0007669"/>
    <property type="project" value="UniProtKB-KW"/>
</dbReference>
<dbReference type="PROSITE" id="PS00108">
    <property type="entry name" value="PROTEIN_KINASE_ST"/>
    <property type="match status" value="1"/>
</dbReference>
<dbReference type="InterPro" id="IPR000719">
    <property type="entry name" value="Prot_kinase_dom"/>
</dbReference>
<feature type="region of interest" description="Disordered" evidence="6">
    <location>
        <begin position="394"/>
        <end position="431"/>
    </location>
</feature>
<dbReference type="InterPro" id="IPR011009">
    <property type="entry name" value="Kinase-like_dom_sf"/>
</dbReference>
<feature type="compositionally biased region" description="Pro residues" evidence="6">
    <location>
        <begin position="413"/>
        <end position="426"/>
    </location>
</feature>
<dbReference type="Pfam" id="PF00659">
    <property type="entry name" value="POLO_box"/>
    <property type="match status" value="1"/>
</dbReference>
<evidence type="ECO:0000259" key="7">
    <source>
        <dbReference type="PROSITE" id="PS50011"/>
    </source>
</evidence>
<keyword evidence="3" id="KW-0547">Nucleotide-binding</keyword>
<dbReference type="InterPro" id="IPR000959">
    <property type="entry name" value="POLO_box_dom"/>
</dbReference>
<evidence type="ECO:0000259" key="8">
    <source>
        <dbReference type="PROSITE" id="PS50078"/>
    </source>
</evidence>
<accession>A0A9W8A588</accession>
<feature type="region of interest" description="Disordered" evidence="6">
    <location>
        <begin position="291"/>
        <end position="353"/>
    </location>
</feature>
<dbReference type="GO" id="GO:0005634">
    <property type="term" value="C:nucleus"/>
    <property type="evidence" value="ECO:0007669"/>
    <property type="project" value="TreeGrafter"/>
</dbReference>
<dbReference type="InterPro" id="IPR036947">
    <property type="entry name" value="POLO_box_dom_sf"/>
</dbReference>
<feature type="compositionally biased region" description="Polar residues" evidence="6">
    <location>
        <begin position="303"/>
        <end position="314"/>
    </location>
</feature>
<dbReference type="CDD" id="cd13118">
    <property type="entry name" value="POLO_box_1"/>
    <property type="match status" value="1"/>
</dbReference>
<evidence type="ECO:0000256" key="6">
    <source>
        <dbReference type="SAM" id="MobiDB-lite"/>
    </source>
</evidence>
<feature type="domain" description="POLO box" evidence="8">
    <location>
        <begin position="542"/>
        <end position="622"/>
    </location>
</feature>
<feature type="compositionally biased region" description="Polar residues" evidence="6">
    <location>
        <begin position="322"/>
        <end position="335"/>
    </location>
</feature>
<dbReference type="GO" id="GO:0007052">
    <property type="term" value="P:mitotic spindle organization"/>
    <property type="evidence" value="ECO:0007669"/>
    <property type="project" value="TreeGrafter"/>
</dbReference>
<feature type="domain" description="Protein kinase" evidence="7">
    <location>
        <begin position="1"/>
        <end position="258"/>
    </location>
</feature>
<dbReference type="OrthoDB" id="408964at2759"/>
<dbReference type="PANTHER" id="PTHR24345">
    <property type="entry name" value="SERINE/THREONINE-PROTEIN KINASE PLK"/>
    <property type="match status" value="1"/>
</dbReference>
<evidence type="ECO:0000313" key="10">
    <source>
        <dbReference type="Proteomes" id="UP001150538"/>
    </source>
</evidence>
<dbReference type="PANTHER" id="PTHR24345:SF0">
    <property type="entry name" value="CELL CYCLE SERINE_THREONINE-PROTEIN KINASE CDC5_MSD2"/>
    <property type="match status" value="1"/>
</dbReference>
<keyword evidence="10" id="KW-1185">Reference proteome</keyword>
<dbReference type="SUPFAM" id="SSF56112">
    <property type="entry name" value="Protein kinase-like (PK-like)"/>
    <property type="match status" value="1"/>
</dbReference>
<dbReference type="PROSITE" id="PS50011">
    <property type="entry name" value="PROTEIN_KINASE_DOM"/>
    <property type="match status" value="1"/>
</dbReference>
<dbReference type="GO" id="GO:0005524">
    <property type="term" value="F:ATP binding"/>
    <property type="evidence" value="ECO:0007669"/>
    <property type="project" value="UniProtKB-KW"/>
</dbReference>
<organism evidence="9 10">
    <name type="scientific">Mycoemilia scoparia</name>
    <dbReference type="NCBI Taxonomy" id="417184"/>
    <lineage>
        <taxon>Eukaryota</taxon>
        <taxon>Fungi</taxon>
        <taxon>Fungi incertae sedis</taxon>
        <taxon>Zoopagomycota</taxon>
        <taxon>Kickxellomycotina</taxon>
        <taxon>Kickxellomycetes</taxon>
        <taxon>Kickxellales</taxon>
        <taxon>Kickxellaceae</taxon>
        <taxon>Mycoemilia</taxon>
    </lineage>
</organism>
<dbReference type="Gene3D" id="3.30.1120.30">
    <property type="entry name" value="POLO box domain"/>
    <property type="match status" value="2"/>
</dbReference>
<dbReference type="InterPro" id="IPR008271">
    <property type="entry name" value="Ser/Thr_kinase_AS"/>
</dbReference>
<dbReference type="GO" id="GO:0005737">
    <property type="term" value="C:cytoplasm"/>
    <property type="evidence" value="ECO:0007669"/>
    <property type="project" value="TreeGrafter"/>
</dbReference>
<dbReference type="GO" id="GO:0000922">
    <property type="term" value="C:spindle pole"/>
    <property type="evidence" value="ECO:0007669"/>
    <property type="project" value="TreeGrafter"/>
</dbReference>
<keyword evidence="5" id="KW-0067">ATP-binding</keyword>
<protein>
    <submittedName>
        <fullName evidence="9">Cell cycle serine/threonine-protein kinase cdc5/MSD2</fullName>
        <ecNumber evidence="9">2.7.11.21</ecNumber>
    </submittedName>
</protein>
<evidence type="ECO:0000256" key="3">
    <source>
        <dbReference type="ARBA" id="ARBA00022741"/>
    </source>
</evidence>
<dbReference type="EC" id="2.7.11.21" evidence="9"/>
<evidence type="ECO:0000256" key="2">
    <source>
        <dbReference type="ARBA" id="ARBA00022679"/>
    </source>
</evidence>
<evidence type="ECO:0000256" key="4">
    <source>
        <dbReference type="ARBA" id="ARBA00022777"/>
    </source>
</evidence>
<dbReference type="Pfam" id="PF00069">
    <property type="entry name" value="Pkinase"/>
    <property type="match status" value="1"/>
</dbReference>
<gene>
    <name evidence="9" type="primary">CDC5</name>
    <name evidence="9" type="ORF">H4219_000683</name>
</gene>
<feature type="compositionally biased region" description="Polar residues" evidence="6">
    <location>
        <begin position="342"/>
        <end position="353"/>
    </location>
</feature>
<keyword evidence="1" id="KW-0723">Serine/threonine-protein kinase</keyword>
<comment type="caution">
    <text evidence="9">The sequence shown here is derived from an EMBL/GenBank/DDBJ whole genome shotgun (WGS) entry which is preliminary data.</text>
</comment>
<proteinExistence type="predicted"/>
<evidence type="ECO:0000256" key="1">
    <source>
        <dbReference type="ARBA" id="ARBA00022527"/>
    </source>
</evidence>
<dbReference type="AlphaFoldDB" id="A0A9W8A588"/>
<dbReference type="InterPro" id="IPR033701">
    <property type="entry name" value="POLO_box_1"/>
</dbReference>
<evidence type="ECO:0000313" key="9">
    <source>
        <dbReference type="EMBL" id="KAJ1921366.1"/>
    </source>
</evidence>
<keyword evidence="4 9" id="KW-0418">Kinase</keyword>
<feature type="compositionally biased region" description="Low complexity" evidence="6">
    <location>
        <begin position="403"/>
        <end position="412"/>
    </location>
</feature>
<dbReference type="Proteomes" id="UP001150538">
    <property type="component" value="Unassembled WGS sequence"/>
</dbReference>
<dbReference type="SUPFAM" id="SSF82615">
    <property type="entry name" value="Polo-box domain"/>
    <property type="match status" value="2"/>
</dbReference>
<evidence type="ECO:0000256" key="5">
    <source>
        <dbReference type="ARBA" id="ARBA00022840"/>
    </source>
</evidence>
<dbReference type="SMART" id="SM00220">
    <property type="entry name" value="S_TKc"/>
    <property type="match status" value="1"/>
</dbReference>
<reference evidence="9" key="1">
    <citation type="submission" date="2022-07" db="EMBL/GenBank/DDBJ databases">
        <title>Phylogenomic reconstructions and comparative analyses of Kickxellomycotina fungi.</title>
        <authorList>
            <person name="Reynolds N.K."/>
            <person name="Stajich J.E."/>
            <person name="Barry K."/>
            <person name="Grigoriev I.V."/>
            <person name="Crous P."/>
            <person name="Smith M.E."/>
        </authorList>
    </citation>
    <scope>NUCLEOTIDE SEQUENCE</scope>
    <source>
        <strain evidence="9">NBRC 100468</strain>
    </source>
</reference>
<dbReference type="GO" id="GO:0000776">
    <property type="term" value="C:kinetochore"/>
    <property type="evidence" value="ECO:0007669"/>
    <property type="project" value="TreeGrafter"/>
</dbReference>